<dbReference type="AlphaFoldDB" id="A0A2T7FYR3"/>
<dbReference type="OrthoDB" id="7843818at2"/>
<accession>A0A2T7FYR3</accession>
<keyword evidence="2" id="KW-1185">Reference proteome</keyword>
<sequence>MMRLAAAVICCGQMAAAGGLMDRTVTFGALAYDQADAPIFVGDRHPAVVSDRIEYGLRPEGAQNGWDIVPAIIDIRDQQIIVTYPDTVGGQFPAPAFNGYVLDFLTECVLFNGAGQDQDNSTVTLADDAIFVEGSRLYVNMAGLDFGPQTFVVVDVDVADCPLS</sequence>
<dbReference type="EMBL" id="QCYG01000003">
    <property type="protein sequence ID" value="PVA07310.1"/>
    <property type="molecule type" value="Genomic_DNA"/>
</dbReference>
<evidence type="ECO:0000313" key="2">
    <source>
        <dbReference type="Proteomes" id="UP000244817"/>
    </source>
</evidence>
<proteinExistence type="predicted"/>
<reference evidence="1 2" key="1">
    <citation type="submission" date="2018-04" db="EMBL/GenBank/DDBJ databases">
        <title>Pelagivirga bohaiensis gen. nov., sp. nov., a bacterium isolated from the Bohai Sea.</title>
        <authorList>
            <person name="Ji X."/>
        </authorList>
    </citation>
    <scope>NUCLEOTIDE SEQUENCE [LARGE SCALE GENOMIC DNA]</scope>
    <source>
        <strain evidence="1 2">BH-SD16</strain>
    </source>
</reference>
<comment type="caution">
    <text evidence="1">The sequence shown here is derived from an EMBL/GenBank/DDBJ whole genome shotgun (WGS) entry which is preliminary data.</text>
</comment>
<evidence type="ECO:0000313" key="1">
    <source>
        <dbReference type="EMBL" id="PVA07310.1"/>
    </source>
</evidence>
<organism evidence="1 2">
    <name type="scientific">Thalassorhabdomicrobium marinisediminis</name>
    <dbReference type="NCBI Taxonomy" id="2170577"/>
    <lineage>
        <taxon>Bacteria</taxon>
        <taxon>Pseudomonadati</taxon>
        <taxon>Pseudomonadota</taxon>
        <taxon>Alphaproteobacteria</taxon>
        <taxon>Rhodobacterales</taxon>
        <taxon>Paracoccaceae</taxon>
        <taxon>Thalassorhabdomicrobium</taxon>
    </lineage>
</organism>
<dbReference type="Proteomes" id="UP000244817">
    <property type="component" value="Unassembled WGS sequence"/>
</dbReference>
<protein>
    <submittedName>
        <fullName evidence="1">Uncharacterized protein</fullName>
    </submittedName>
</protein>
<name>A0A2T7FYR3_9RHOB</name>
<gene>
    <name evidence="1" type="ORF">DC363_05555</name>
</gene>